<feature type="domain" description="CzcB-like barrel-sandwich hybrid" evidence="4">
    <location>
        <begin position="62"/>
        <end position="201"/>
    </location>
</feature>
<evidence type="ECO:0000259" key="4">
    <source>
        <dbReference type="Pfam" id="PF25973"/>
    </source>
</evidence>
<dbReference type="Gene3D" id="2.40.420.20">
    <property type="match status" value="1"/>
</dbReference>
<sequence>MKSSRLAPLLLALSLATGAAGAQETTQSSPALSVEIASPESQIWPVRLETNGRMQAWHEALIAAETGGQRIESVNGDVGSVVNKGDVLAQLSTDTLKNTIIQQEATVLSAEAALEQAKADADRARTLRSGHSTAISDQQVTEYLVTERKADADLASAKAALASTQLDLERTTILAPDDGVISSRSASMGNVVASGTELFRLIRQSRIEWQAEVPIRFLGHIKEGTEVAIPTPIGTEVLGKVRLISPTASETTGRVIVYCAMTPPADAPMPKIGMMVSGHFNLGDTEALTVPASATSMRDGFIYVFVVNEGAEPTTVTRKRVEIGRRNDDRVEILSGIEVTDQIVQAGGAFLSEGSVVNVVNNPAKDAEASQ</sequence>
<dbReference type="Pfam" id="PF25989">
    <property type="entry name" value="YknX_C"/>
    <property type="match status" value="1"/>
</dbReference>
<reference evidence="6 7" key="1">
    <citation type="submission" date="2019-11" db="EMBL/GenBank/DDBJ databases">
        <authorList>
            <person name="Dong K."/>
        </authorList>
    </citation>
    <scope>NUCLEOTIDE SEQUENCE [LARGE SCALE GENOMIC DNA]</scope>
    <source>
        <strain evidence="6 7">NBRC 111993</strain>
    </source>
</reference>
<comment type="caution">
    <text evidence="6">The sequence shown here is derived from an EMBL/GenBank/DDBJ whole genome shotgun (WGS) entry which is preliminary data.</text>
</comment>
<feature type="signal peptide" evidence="3">
    <location>
        <begin position="1"/>
        <end position="22"/>
    </location>
</feature>
<evidence type="ECO:0000313" key="7">
    <source>
        <dbReference type="Proteomes" id="UP000478183"/>
    </source>
</evidence>
<gene>
    <name evidence="6" type="ORF">GL286_20670</name>
</gene>
<dbReference type="PANTHER" id="PTHR30469:SF15">
    <property type="entry name" value="HLYD FAMILY OF SECRETION PROTEINS"/>
    <property type="match status" value="1"/>
</dbReference>
<feature type="coiled-coil region" evidence="2">
    <location>
        <begin position="100"/>
        <end position="127"/>
    </location>
</feature>
<dbReference type="GO" id="GO:1990281">
    <property type="term" value="C:efflux pump complex"/>
    <property type="evidence" value="ECO:0007669"/>
    <property type="project" value="TreeGrafter"/>
</dbReference>
<evidence type="ECO:0000256" key="3">
    <source>
        <dbReference type="SAM" id="SignalP"/>
    </source>
</evidence>
<dbReference type="Gene3D" id="1.10.287.470">
    <property type="entry name" value="Helix hairpin bin"/>
    <property type="match status" value="1"/>
</dbReference>
<feature type="chain" id="PRO_5027032006" evidence="3">
    <location>
        <begin position="23"/>
        <end position="371"/>
    </location>
</feature>
<dbReference type="OrthoDB" id="7265739at2"/>
<keyword evidence="2" id="KW-0175">Coiled coil</keyword>
<evidence type="ECO:0000313" key="6">
    <source>
        <dbReference type="EMBL" id="MTH80120.1"/>
    </source>
</evidence>
<dbReference type="Gene3D" id="2.40.50.100">
    <property type="match status" value="1"/>
</dbReference>
<accession>A0A6L6JDQ8</accession>
<dbReference type="GO" id="GO:0015562">
    <property type="term" value="F:efflux transmembrane transporter activity"/>
    <property type="evidence" value="ECO:0007669"/>
    <property type="project" value="TreeGrafter"/>
</dbReference>
<dbReference type="SUPFAM" id="SSF111369">
    <property type="entry name" value="HlyD-like secretion proteins"/>
    <property type="match status" value="1"/>
</dbReference>
<dbReference type="InterPro" id="IPR058637">
    <property type="entry name" value="YknX-like_C"/>
</dbReference>
<protein>
    <submittedName>
        <fullName evidence="6">Efflux RND transporter periplasmic adaptor subunit</fullName>
    </submittedName>
</protein>
<name>A0A6L6JDQ8_9RHOB</name>
<dbReference type="InterPro" id="IPR006143">
    <property type="entry name" value="RND_pump_MFP"/>
</dbReference>
<dbReference type="AlphaFoldDB" id="A0A6L6JDQ8"/>
<dbReference type="Gene3D" id="2.40.30.170">
    <property type="match status" value="1"/>
</dbReference>
<keyword evidence="7" id="KW-1185">Reference proteome</keyword>
<proteinExistence type="inferred from homology"/>
<comment type="similarity">
    <text evidence="1">Belongs to the membrane fusion protein (MFP) (TC 8.A.1) family.</text>
</comment>
<evidence type="ECO:0000259" key="5">
    <source>
        <dbReference type="Pfam" id="PF25989"/>
    </source>
</evidence>
<dbReference type="Proteomes" id="UP000478183">
    <property type="component" value="Unassembled WGS sequence"/>
</dbReference>
<organism evidence="6 7">
    <name type="scientific">Paracoccus aestuariivivens</name>
    <dbReference type="NCBI Taxonomy" id="1820333"/>
    <lineage>
        <taxon>Bacteria</taxon>
        <taxon>Pseudomonadati</taxon>
        <taxon>Pseudomonadota</taxon>
        <taxon>Alphaproteobacteria</taxon>
        <taxon>Rhodobacterales</taxon>
        <taxon>Paracoccaceae</taxon>
        <taxon>Paracoccus</taxon>
    </lineage>
</organism>
<dbReference type="RefSeq" id="WP_155097470.1">
    <property type="nucleotide sequence ID" value="NZ_WMIE01000028.1"/>
</dbReference>
<dbReference type="PANTHER" id="PTHR30469">
    <property type="entry name" value="MULTIDRUG RESISTANCE PROTEIN MDTA"/>
    <property type="match status" value="1"/>
</dbReference>
<keyword evidence="3" id="KW-0732">Signal</keyword>
<dbReference type="InterPro" id="IPR058647">
    <property type="entry name" value="BSH_CzcB-like"/>
</dbReference>
<dbReference type="EMBL" id="WMIE01000028">
    <property type="protein sequence ID" value="MTH80120.1"/>
    <property type="molecule type" value="Genomic_DNA"/>
</dbReference>
<evidence type="ECO:0000256" key="1">
    <source>
        <dbReference type="ARBA" id="ARBA00009477"/>
    </source>
</evidence>
<dbReference type="Pfam" id="PF25973">
    <property type="entry name" value="BSH_CzcB"/>
    <property type="match status" value="1"/>
</dbReference>
<dbReference type="NCBIfam" id="TIGR01730">
    <property type="entry name" value="RND_mfp"/>
    <property type="match status" value="1"/>
</dbReference>
<feature type="domain" description="YknX-like C-terminal permuted SH3-like" evidence="5">
    <location>
        <begin position="287"/>
        <end position="359"/>
    </location>
</feature>
<evidence type="ECO:0000256" key="2">
    <source>
        <dbReference type="SAM" id="Coils"/>
    </source>
</evidence>